<dbReference type="PROSITE" id="PS50234">
    <property type="entry name" value="VWFA"/>
    <property type="match status" value="2"/>
</dbReference>
<proteinExistence type="predicted"/>
<evidence type="ECO:0000259" key="2">
    <source>
        <dbReference type="PROSITE" id="PS50234"/>
    </source>
</evidence>
<keyword evidence="3" id="KW-1185">Reference proteome</keyword>
<feature type="domain" description="VWFA" evidence="2">
    <location>
        <begin position="299"/>
        <end position="476"/>
    </location>
</feature>
<organism evidence="3 4">
    <name type="scientific">Panagrellus redivivus</name>
    <name type="common">Microworm</name>
    <dbReference type="NCBI Taxonomy" id="6233"/>
    <lineage>
        <taxon>Eukaryota</taxon>
        <taxon>Metazoa</taxon>
        <taxon>Ecdysozoa</taxon>
        <taxon>Nematoda</taxon>
        <taxon>Chromadorea</taxon>
        <taxon>Rhabditida</taxon>
        <taxon>Tylenchina</taxon>
        <taxon>Panagrolaimomorpha</taxon>
        <taxon>Panagrolaimoidea</taxon>
        <taxon>Panagrolaimidae</taxon>
        <taxon>Panagrellus</taxon>
    </lineage>
</organism>
<feature type="signal peptide" evidence="1">
    <location>
        <begin position="1"/>
        <end position="18"/>
    </location>
</feature>
<dbReference type="Proteomes" id="UP000492821">
    <property type="component" value="Unassembled WGS sequence"/>
</dbReference>
<dbReference type="InterPro" id="IPR050525">
    <property type="entry name" value="ECM_Assembly_Org"/>
</dbReference>
<reference evidence="3" key="1">
    <citation type="journal article" date="2013" name="Genetics">
        <title>The draft genome and transcriptome of Panagrellus redivivus are shaped by the harsh demands of a free-living lifestyle.</title>
        <authorList>
            <person name="Srinivasan J."/>
            <person name="Dillman A.R."/>
            <person name="Macchietto M.G."/>
            <person name="Heikkinen L."/>
            <person name="Lakso M."/>
            <person name="Fracchia K.M."/>
            <person name="Antoshechkin I."/>
            <person name="Mortazavi A."/>
            <person name="Wong G."/>
            <person name="Sternberg P.W."/>
        </authorList>
    </citation>
    <scope>NUCLEOTIDE SEQUENCE [LARGE SCALE GENOMIC DNA]</scope>
    <source>
        <strain evidence="3">MT8872</strain>
    </source>
</reference>
<dbReference type="Pfam" id="PF00092">
    <property type="entry name" value="VWA"/>
    <property type="match status" value="2"/>
</dbReference>
<dbReference type="InterPro" id="IPR036465">
    <property type="entry name" value="vWFA_dom_sf"/>
</dbReference>
<accession>A0A7E4VQI6</accession>
<evidence type="ECO:0000313" key="3">
    <source>
        <dbReference type="Proteomes" id="UP000492821"/>
    </source>
</evidence>
<dbReference type="SMART" id="SM00327">
    <property type="entry name" value="VWA"/>
    <property type="match status" value="2"/>
</dbReference>
<evidence type="ECO:0000313" key="4">
    <source>
        <dbReference type="WBParaSite" id="Pan_g23409.t1"/>
    </source>
</evidence>
<dbReference type="AlphaFoldDB" id="A0A7E4VQI6"/>
<protein>
    <submittedName>
        <fullName evidence="4">VWFA domain-containing protein</fullName>
    </submittedName>
</protein>
<name>A0A7E4VQI6_PANRE</name>
<feature type="domain" description="VWFA" evidence="2">
    <location>
        <begin position="21"/>
        <end position="217"/>
    </location>
</feature>
<dbReference type="WBParaSite" id="Pan_g23409.t1">
    <property type="protein sequence ID" value="Pan_g23409.t1"/>
    <property type="gene ID" value="Pan_g23409"/>
</dbReference>
<keyword evidence="1" id="KW-0732">Signal</keyword>
<dbReference type="Gene3D" id="3.40.50.410">
    <property type="entry name" value="von Willebrand factor, type A domain"/>
    <property type="match status" value="2"/>
</dbReference>
<dbReference type="SUPFAM" id="SSF53300">
    <property type="entry name" value="vWA-like"/>
    <property type="match status" value="2"/>
</dbReference>
<feature type="chain" id="PRO_5028936618" evidence="1">
    <location>
        <begin position="19"/>
        <end position="478"/>
    </location>
</feature>
<reference evidence="4" key="2">
    <citation type="submission" date="2020-10" db="UniProtKB">
        <authorList>
            <consortium name="WormBaseParasite"/>
        </authorList>
    </citation>
    <scope>IDENTIFICATION</scope>
</reference>
<sequence>MHIVGFLAVLGLVGSVSACTDFVFAIDTGADDQISRNGLARRRDLAVKTVQALELGSGPHRAALVVYGQKHLKPNVAVNFEDALGSEAFIAKIRSEIDGVSKAPNATENIVAESLGSSDAVDVITRQVVPRRRMGAPVVVLFFTDGRIRPNETTKLEAVTEKLGKKHYVRVFAVNPENVISPERLAMLEALTNGETNAIITAKNGQPNVENDVKTALKPFLSCEQFTKSRTLRRKPNTMARASVAPTTETPLTKVPLFARTNRLRNFGTSATTLRTQPTTTLRTTTQRAFTGKPGCLVDLIFLLDFSGGAIDKREKYLNLAADIIRSIPLGEFNYQIAFVRYSGPRRTDTVFHLKKHYDAEAAIAEMAASPPMGGTTRTGAAMLDAYREYDAKYGGRSKASKVMLVMTDGYSQDDPVDASAKLHQERVKVLAVAFDDSLVPPDVDQLKAIATEPKNAFLEQDIPKLKQQFTLPNNCRS</sequence>
<evidence type="ECO:0000256" key="1">
    <source>
        <dbReference type="SAM" id="SignalP"/>
    </source>
</evidence>
<dbReference type="PANTHER" id="PTHR24020:SF84">
    <property type="entry name" value="VWFA DOMAIN-CONTAINING PROTEIN"/>
    <property type="match status" value="1"/>
</dbReference>
<dbReference type="PANTHER" id="PTHR24020">
    <property type="entry name" value="COLLAGEN ALPHA"/>
    <property type="match status" value="1"/>
</dbReference>
<dbReference type="InterPro" id="IPR002035">
    <property type="entry name" value="VWF_A"/>
</dbReference>